<dbReference type="GO" id="GO:0016539">
    <property type="term" value="P:intein-mediated protein splicing"/>
    <property type="evidence" value="ECO:0007669"/>
    <property type="project" value="InterPro"/>
</dbReference>
<reference evidence="3 4" key="1">
    <citation type="journal article" date="2016" name="Nat. Commun.">
        <title>Thousands of microbial genomes shed light on interconnected biogeochemical processes in an aquifer system.</title>
        <authorList>
            <person name="Anantharaman K."/>
            <person name="Brown C.T."/>
            <person name="Hug L.A."/>
            <person name="Sharon I."/>
            <person name="Castelle C.J."/>
            <person name="Probst A.J."/>
            <person name="Thomas B.C."/>
            <person name="Singh A."/>
            <person name="Wilkins M.J."/>
            <person name="Karaoz U."/>
            <person name="Brodie E.L."/>
            <person name="Williams K.H."/>
            <person name="Hubbard S.S."/>
            <person name="Banfield J.F."/>
        </authorList>
    </citation>
    <scope>NUCLEOTIDE SEQUENCE [LARGE SCALE GENOMIC DNA]</scope>
</reference>
<gene>
    <name evidence="3" type="ORF">A2619_02200</name>
</gene>
<name>A0A1F4X3G4_UNCKA</name>
<dbReference type="Gene3D" id="2.170.16.10">
    <property type="entry name" value="Hedgehog/Intein (Hint) domain"/>
    <property type="match status" value="1"/>
</dbReference>
<accession>A0A1F4X3G4</accession>
<keyword evidence="2" id="KW-0651">Protein splicing</keyword>
<evidence type="ECO:0000256" key="1">
    <source>
        <dbReference type="ARBA" id="ARBA00022813"/>
    </source>
</evidence>
<dbReference type="InterPro" id="IPR036844">
    <property type="entry name" value="Hint_dom_sf"/>
</dbReference>
<dbReference type="Proteomes" id="UP000176815">
    <property type="component" value="Unassembled WGS sequence"/>
</dbReference>
<dbReference type="InterPro" id="IPR036926">
    <property type="entry name" value="Thymidate_synth/dCMP_Mease_sf"/>
</dbReference>
<dbReference type="SUPFAM" id="SSF55831">
    <property type="entry name" value="Thymidylate synthase/dCMP hydroxymethylase"/>
    <property type="match status" value="1"/>
</dbReference>
<comment type="caution">
    <text evidence="3">The sequence shown here is derived from an EMBL/GenBank/DDBJ whole genome shotgun (WGS) entry which is preliminary data.</text>
</comment>
<dbReference type="PROSITE" id="PS50817">
    <property type="entry name" value="INTEIN_N_TER"/>
    <property type="match status" value="1"/>
</dbReference>
<dbReference type="Gene3D" id="3.10.28.10">
    <property type="entry name" value="Homing endonucleases"/>
    <property type="match status" value="1"/>
</dbReference>
<evidence type="ECO:0000313" key="4">
    <source>
        <dbReference type="Proteomes" id="UP000176815"/>
    </source>
</evidence>
<protein>
    <recommendedName>
        <fullName evidence="5">DOD-type homing endonuclease domain-containing protein</fullName>
    </recommendedName>
</protein>
<dbReference type="AlphaFoldDB" id="A0A1F4X3G4"/>
<sequence>MDKFMPGFVNANTLDEAYFMLLSCCWKYGIKYEITEGSMKGDYRLELPVAAGIIQFPHTRPLAPIMPQGVSPTTTDEKIEQYFANYLMDPNLSTNEEYRYATWINGKVRNVYSNKYESQLEWSIRHLKEKGYGNNHPFITVGDPDTNFGYDKPYKNETERRTSPCLRGIDIKVKENKVCLGIIYRSWDLYCISDDSEVLTNNGWKNINTINQNKDTVCSLNLDKWQLEYCDISNIVKYPVVNETMYHLKTERVDQLVTANHRVLHKYVTHSGRKRIIQEYQYTQAEKIQPKDGSFIPLAAPYFGGSWSIGSDKASLLGWVLTDASYKQDCNAIEIYQTKKKYHKEIRDILNKLNINFSERFVETTKYKIANKEYPNGINVESYVFYIPVEYSKWIFNLIPKREPIEKLLDLVYEDRKALFDTMIMADGSIRSDTNKIFYSIKKDRLQWFQKLSYSLGYHSIINEGDGAIYLSKRKESMIQRQHFDNNGLKKQNYSGFVWCVNNKNTNFVMRRNNLISITGNCGFPENMGGFTLLNEYIANELGVEPGPLTFYSQGLHCYGFQIDIVKEYLRKE</sequence>
<evidence type="ECO:0008006" key="5">
    <source>
        <dbReference type="Google" id="ProtNLM"/>
    </source>
</evidence>
<dbReference type="EMBL" id="MEWG01000047">
    <property type="protein sequence ID" value="OGC76244.1"/>
    <property type="molecule type" value="Genomic_DNA"/>
</dbReference>
<organism evidence="3 4">
    <name type="scientific">candidate division WWE3 bacterium RIFOXYD1_FULL_39_9</name>
    <dbReference type="NCBI Taxonomy" id="1802649"/>
    <lineage>
        <taxon>Bacteria</taxon>
        <taxon>Katanobacteria</taxon>
    </lineage>
</organism>
<dbReference type="InterPro" id="IPR006141">
    <property type="entry name" value="Intein_N"/>
</dbReference>
<proteinExistence type="predicted"/>
<keyword evidence="1" id="KW-0068">Autocatalytic cleavage</keyword>
<dbReference type="Gene3D" id="3.30.572.10">
    <property type="entry name" value="Thymidylate synthase/dCMP hydroxymethylase domain"/>
    <property type="match status" value="1"/>
</dbReference>
<dbReference type="SUPFAM" id="SSF51294">
    <property type="entry name" value="Hedgehog/intein (Hint) domain"/>
    <property type="match status" value="1"/>
</dbReference>
<dbReference type="InterPro" id="IPR027434">
    <property type="entry name" value="Homing_endonucl"/>
</dbReference>
<evidence type="ECO:0000313" key="3">
    <source>
        <dbReference type="EMBL" id="OGC76244.1"/>
    </source>
</evidence>
<evidence type="ECO:0000256" key="2">
    <source>
        <dbReference type="ARBA" id="ARBA00023000"/>
    </source>
</evidence>